<name>A0A2A6LMN5_RHIFR</name>
<dbReference type="Gene3D" id="3.90.350.10">
    <property type="entry name" value="Transposase Inhibitor Protein From Tn5, Chain A, domain 1"/>
    <property type="match status" value="1"/>
</dbReference>
<dbReference type="RefSeq" id="WP_143565821.1">
    <property type="nucleotide sequence ID" value="NZ_NWTC01000133.1"/>
</dbReference>
<organism evidence="2 3">
    <name type="scientific">Rhizobium fredii</name>
    <name type="common">Sinorhizobium fredii</name>
    <dbReference type="NCBI Taxonomy" id="380"/>
    <lineage>
        <taxon>Bacteria</taxon>
        <taxon>Pseudomonadati</taxon>
        <taxon>Pseudomonadota</taxon>
        <taxon>Alphaproteobacteria</taxon>
        <taxon>Hyphomicrobiales</taxon>
        <taxon>Rhizobiaceae</taxon>
        <taxon>Sinorhizobium/Ensifer group</taxon>
        <taxon>Sinorhizobium</taxon>
    </lineage>
</organism>
<reference evidence="2 3" key="1">
    <citation type="submission" date="2017-09" db="EMBL/GenBank/DDBJ databases">
        <title>Comparative genomics of rhizobia isolated from Phaseolus vulgaris in China.</title>
        <authorList>
            <person name="Tong W."/>
        </authorList>
    </citation>
    <scope>NUCLEOTIDE SEQUENCE [LARGE SCALE GENOMIC DNA]</scope>
    <source>
        <strain evidence="2 3">PCH1</strain>
    </source>
</reference>
<proteinExistence type="predicted"/>
<dbReference type="InterPro" id="IPR002559">
    <property type="entry name" value="Transposase_11"/>
</dbReference>
<dbReference type="InterPro" id="IPR047768">
    <property type="entry name" value="Tn5p-like"/>
</dbReference>
<comment type="caution">
    <text evidence="2">The sequence shown here is derived from an EMBL/GenBank/DDBJ whole genome shotgun (WGS) entry which is preliminary data.</text>
</comment>
<dbReference type="SUPFAM" id="SSF53098">
    <property type="entry name" value="Ribonuclease H-like"/>
    <property type="match status" value="1"/>
</dbReference>
<dbReference type="InterPro" id="IPR012337">
    <property type="entry name" value="RNaseH-like_sf"/>
</dbReference>
<dbReference type="EMBL" id="NWTC01000133">
    <property type="protein sequence ID" value="PDT41628.1"/>
    <property type="molecule type" value="Genomic_DNA"/>
</dbReference>
<dbReference type="GO" id="GO:0004803">
    <property type="term" value="F:transposase activity"/>
    <property type="evidence" value="ECO:0007669"/>
    <property type="project" value="InterPro"/>
</dbReference>
<dbReference type="Proteomes" id="UP000220353">
    <property type="component" value="Unassembled WGS sequence"/>
</dbReference>
<dbReference type="AlphaFoldDB" id="A0A2A6LMN5"/>
<dbReference type="GO" id="GO:0006313">
    <property type="term" value="P:DNA transposition"/>
    <property type="evidence" value="ECO:0007669"/>
    <property type="project" value="InterPro"/>
</dbReference>
<dbReference type="GO" id="GO:0003677">
    <property type="term" value="F:DNA binding"/>
    <property type="evidence" value="ECO:0007669"/>
    <property type="project" value="InterPro"/>
</dbReference>
<protein>
    <submittedName>
        <fullName evidence="2">Transposase</fullName>
    </submittedName>
</protein>
<evidence type="ECO:0000313" key="3">
    <source>
        <dbReference type="Proteomes" id="UP000220353"/>
    </source>
</evidence>
<evidence type="ECO:0000259" key="1">
    <source>
        <dbReference type="Pfam" id="PF01609"/>
    </source>
</evidence>
<sequence>AVHWRLLTTHAVSEPAAAFLVVDLYRRRWAIEQLFRTLKSQGFDIEDLGIEAAAPRNRLVTAALIAAVCIQQLVHARDGGPGPLRPVRDAFAPEDQALLEACCASLEGKTERQKNPHPKGSLAYAAWVCARLGGWTGYYGKPGPIVMLEGWLEFQAMKRGVNLLRPHS</sequence>
<dbReference type="PANTHER" id="PTHR37319:SF1">
    <property type="entry name" value="TRANSPOSASE TN5 DIMERISATION DOMAIN-CONTAINING PROTEIN"/>
    <property type="match status" value="1"/>
</dbReference>
<gene>
    <name evidence="2" type="ORF">CO661_34310</name>
</gene>
<dbReference type="Gene3D" id="1.10.740.10">
    <property type="entry name" value="Transferase Inhibitor Protein From Tn5, Chain"/>
    <property type="match status" value="1"/>
</dbReference>
<evidence type="ECO:0000313" key="2">
    <source>
        <dbReference type="EMBL" id="PDT41628.1"/>
    </source>
</evidence>
<dbReference type="InterPro" id="IPR014737">
    <property type="entry name" value="Transposase_Tn5-like_C"/>
</dbReference>
<dbReference type="Pfam" id="PF01609">
    <property type="entry name" value="DDE_Tnp_1"/>
    <property type="match status" value="1"/>
</dbReference>
<dbReference type="PANTHER" id="PTHR37319">
    <property type="entry name" value="TRANSPOSASE"/>
    <property type="match status" value="1"/>
</dbReference>
<accession>A0A2A6LMN5</accession>
<feature type="non-terminal residue" evidence="2">
    <location>
        <position position="1"/>
    </location>
</feature>
<feature type="domain" description="Transposase IS4-like" evidence="1">
    <location>
        <begin position="18"/>
        <end position="66"/>
    </location>
</feature>
<feature type="non-terminal residue" evidence="2">
    <location>
        <position position="168"/>
    </location>
</feature>